<dbReference type="Proteomes" id="UP000243197">
    <property type="component" value="Chromosome"/>
</dbReference>
<dbReference type="CDD" id="cd04730">
    <property type="entry name" value="NPD_like"/>
    <property type="match status" value="1"/>
</dbReference>
<evidence type="ECO:0000256" key="1">
    <source>
        <dbReference type="ARBA" id="ARBA00009881"/>
    </source>
</evidence>
<keyword evidence="7" id="KW-1185">Reference proteome</keyword>
<keyword evidence="6" id="KW-0223">Dioxygenase</keyword>
<dbReference type="SUPFAM" id="SSF51412">
    <property type="entry name" value="Inosine monophosphate dehydrogenase (IMPDH)"/>
    <property type="match status" value="1"/>
</dbReference>
<dbReference type="EMBL" id="AP014564">
    <property type="protein sequence ID" value="BAV95382.1"/>
    <property type="molecule type" value="Genomic_DNA"/>
</dbReference>
<dbReference type="OrthoDB" id="9778912at2"/>
<protein>
    <submittedName>
        <fullName evidence="6">2-nitropropane dioxygenase</fullName>
    </submittedName>
</protein>
<gene>
    <name evidence="6" type="ORF">JBKA6_1369</name>
</gene>
<organism evidence="6 7">
    <name type="scientific">Ichthyobacterium seriolicida</name>
    <dbReference type="NCBI Taxonomy" id="242600"/>
    <lineage>
        <taxon>Bacteria</taxon>
        <taxon>Pseudomonadati</taxon>
        <taxon>Bacteroidota</taxon>
        <taxon>Flavobacteriia</taxon>
        <taxon>Flavobacteriales</taxon>
        <taxon>Ichthyobacteriaceae</taxon>
        <taxon>Ichthyobacterium</taxon>
    </lineage>
</organism>
<evidence type="ECO:0000256" key="3">
    <source>
        <dbReference type="ARBA" id="ARBA00022643"/>
    </source>
</evidence>
<dbReference type="InterPro" id="IPR013785">
    <property type="entry name" value="Aldolase_TIM"/>
</dbReference>
<keyword evidence="4" id="KW-0560">Oxidoreductase</keyword>
<keyword evidence="3" id="KW-0288">FMN</keyword>
<dbReference type="InterPro" id="IPR004136">
    <property type="entry name" value="NMO"/>
</dbReference>
<dbReference type="Pfam" id="PF03060">
    <property type="entry name" value="NMO"/>
    <property type="match status" value="1"/>
</dbReference>
<dbReference type="PANTHER" id="PTHR42747">
    <property type="entry name" value="NITRONATE MONOOXYGENASE-RELATED"/>
    <property type="match status" value="1"/>
</dbReference>
<evidence type="ECO:0000256" key="4">
    <source>
        <dbReference type="ARBA" id="ARBA00023002"/>
    </source>
</evidence>
<reference evidence="6 7" key="1">
    <citation type="submission" date="2014-03" db="EMBL/GenBank/DDBJ databases">
        <title>complete genome sequence of Flavobacteriaceae bacterium JBKA-6.</title>
        <authorList>
            <person name="Takano T."/>
            <person name="Nakamura Y."/>
            <person name="Takuma S."/>
            <person name="Yasuike M."/>
            <person name="Matsuyama T."/>
            <person name="Sakai T."/>
            <person name="Fujiwara A."/>
            <person name="Kimoto K."/>
            <person name="Fukuda Y."/>
            <person name="Kondo H."/>
            <person name="Hirono I."/>
            <person name="Nakayasu C."/>
        </authorList>
    </citation>
    <scope>NUCLEOTIDE SEQUENCE [LARGE SCALE GENOMIC DNA]</scope>
    <source>
        <strain evidence="6 7">JBKA-6</strain>
    </source>
</reference>
<sequence>MKIDNRLTKMLNIELPVIMAPMFLVSNEAMVKSAIDNGIAGCFPSLNFRKDGELKQVIDNLIVHNNDNSFKKGTFGVNLIVQKSNPLYKKHLSICVERKVPFYITSLGNPREVIREAHNYGAKVFCDVTNMDHAQKCYDMGCDGFIAVGQGAGGHAGNFSLQLLVPSLNRKFPDKIVISAGGIANGSGIASMLALGSEGVSIGTLFIASKEATVSQEYKDAILDAKMKDIVLTEKISGTPCTIINTEYAKKIGYKQNWFERLIQRNKTIKKYFKMLVQLRGMKKLNESVKPGSYKTLWCAGQSVELIDKVKSIETIVEDLRNEMKIAIDSLNKTIS</sequence>
<dbReference type="GO" id="GO:0051213">
    <property type="term" value="F:dioxygenase activity"/>
    <property type="evidence" value="ECO:0007669"/>
    <property type="project" value="UniProtKB-KW"/>
</dbReference>
<dbReference type="Gene3D" id="3.20.20.70">
    <property type="entry name" value="Aldolase class I"/>
    <property type="match status" value="1"/>
</dbReference>
<dbReference type="AlphaFoldDB" id="A0A1J1E7R9"/>
<dbReference type="RefSeq" id="WP_096687117.1">
    <property type="nucleotide sequence ID" value="NZ_AP014564.1"/>
</dbReference>
<name>A0A1J1E7R9_9FLAO</name>
<keyword evidence="2" id="KW-0285">Flavoprotein</keyword>
<comment type="similarity">
    <text evidence="1">Belongs to the nitronate monooxygenase family. NMO class I subfamily.</text>
</comment>
<evidence type="ECO:0000313" key="7">
    <source>
        <dbReference type="Proteomes" id="UP000243197"/>
    </source>
</evidence>
<keyword evidence="5" id="KW-0503">Monooxygenase</keyword>
<proteinExistence type="inferred from homology"/>
<evidence type="ECO:0000256" key="5">
    <source>
        <dbReference type="ARBA" id="ARBA00023033"/>
    </source>
</evidence>
<evidence type="ECO:0000313" key="6">
    <source>
        <dbReference type="EMBL" id="BAV95382.1"/>
    </source>
</evidence>
<dbReference type="PANTHER" id="PTHR42747:SF4">
    <property type="entry name" value="BLR1330 PROTEIN"/>
    <property type="match status" value="1"/>
</dbReference>
<dbReference type="GO" id="GO:0018580">
    <property type="term" value="F:nitronate monooxygenase activity"/>
    <property type="evidence" value="ECO:0007669"/>
    <property type="project" value="InterPro"/>
</dbReference>
<evidence type="ECO:0000256" key="2">
    <source>
        <dbReference type="ARBA" id="ARBA00022630"/>
    </source>
</evidence>
<dbReference type="KEGG" id="ise:JBKA6_1369"/>
<accession>A0A1J1E7R9</accession>